<gene>
    <name evidence="2" type="ORF">CAMP_LOCUS3124</name>
</gene>
<evidence type="ECO:0000313" key="3">
    <source>
        <dbReference type="Proteomes" id="UP001152747"/>
    </source>
</evidence>
<dbReference type="Proteomes" id="UP001152747">
    <property type="component" value="Unassembled WGS sequence"/>
</dbReference>
<proteinExistence type="predicted"/>
<protein>
    <submittedName>
        <fullName evidence="2">Uncharacterized protein</fullName>
    </submittedName>
</protein>
<feature type="signal peptide" evidence="1">
    <location>
        <begin position="1"/>
        <end position="17"/>
    </location>
</feature>
<name>A0A9P1IC20_9PELO</name>
<dbReference type="EMBL" id="CANHGI010000001">
    <property type="protein sequence ID" value="CAI5440487.1"/>
    <property type="molecule type" value="Genomic_DNA"/>
</dbReference>
<keyword evidence="1" id="KW-0732">Signal</keyword>
<comment type="caution">
    <text evidence="2">The sequence shown here is derived from an EMBL/GenBank/DDBJ whole genome shotgun (WGS) entry which is preliminary data.</text>
</comment>
<reference evidence="2" key="1">
    <citation type="submission" date="2022-11" db="EMBL/GenBank/DDBJ databases">
        <authorList>
            <person name="Kikuchi T."/>
        </authorList>
    </citation>
    <scope>NUCLEOTIDE SEQUENCE</scope>
    <source>
        <strain evidence="2">PS1010</strain>
    </source>
</reference>
<organism evidence="2 3">
    <name type="scientific">Caenorhabditis angaria</name>
    <dbReference type="NCBI Taxonomy" id="860376"/>
    <lineage>
        <taxon>Eukaryota</taxon>
        <taxon>Metazoa</taxon>
        <taxon>Ecdysozoa</taxon>
        <taxon>Nematoda</taxon>
        <taxon>Chromadorea</taxon>
        <taxon>Rhabditida</taxon>
        <taxon>Rhabditina</taxon>
        <taxon>Rhabditomorpha</taxon>
        <taxon>Rhabditoidea</taxon>
        <taxon>Rhabditidae</taxon>
        <taxon>Peloderinae</taxon>
        <taxon>Caenorhabditis</taxon>
    </lineage>
</organism>
<keyword evidence="3" id="KW-1185">Reference proteome</keyword>
<evidence type="ECO:0000256" key="1">
    <source>
        <dbReference type="SAM" id="SignalP"/>
    </source>
</evidence>
<evidence type="ECO:0000313" key="2">
    <source>
        <dbReference type="EMBL" id="CAI5440487.1"/>
    </source>
</evidence>
<feature type="chain" id="PRO_5040444481" evidence="1">
    <location>
        <begin position="18"/>
        <end position="130"/>
    </location>
</feature>
<accession>A0A9P1IC20</accession>
<sequence length="130" mass="14864">MFRLFVTLLILAAAVDATKHPKVTKITADLGFKCRLAPKIRIFAVSFVEKHRNGLSHTLLRNKPDSMYSATQRKKFEIEFAGNIGRSKIYVHVKHNCTPSGRFITSRYPFVDLPIREAHKTIRATLILQQ</sequence>
<dbReference type="AlphaFoldDB" id="A0A9P1IC20"/>